<accession>A0ABQ8SX97</accession>
<sequence>MMVRTGLILLRIGTDGDLCEGSNEPPGSLKALQNAGGWRLHDQGKKERKRGPNSSGAAHKRKSAYLDKLWLLFPSSVRSRLIAFLYSGIAEHTSPRLCAGVILFVSGALCTWTAAYPVQPHFNANNISGTKFEPSRRTNCGQLLDMSSGDVQPARYHKDVISNMNCEFGKCTITQYPPQKHGTNPPHMVASWLEF</sequence>
<comment type="caution">
    <text evidence="2">The sequence shown here is derived from an EMBL/GenBank/DDBJ whole genome shotgun (WGS) entry which is preliminary data.</text>
</comment>
<dbReference type="Proteomes" id="UP001148838">
    <property type="component" value="Unassembled WGS sequence"/>
</dbReference>
<name>A0ABQ8SX97_PERAM</name>
<dbReference type="EMBL" id="JAJSOF020000019">
    <property type="protein sequence ID" value="KAJ4438608.1"/>
    <property type="molecule type" value="Genomic_DNA"/>
</dbReference>
<protein>
    <submittedName>
        <fullName evidence="2">Uncharacterized protein</fullName>
    </submittedName>
</protein>
<evidence type="ECO:0000313" key="2">
    <source>
        <dbReference type="EMBL" id="KAJ4438608.1"/>
    </source>
</evidence>
<evidence type="ECO:0000313" key="3">
    <source>
        <dbReference type="Proteomes" id="UP001148838"/>
    </source>
</evidence>
<feature type="region of interest" description="Disordered" evidence="1">
    <location>
        <begin position="40"/>
        <end position="59"/>
    </location>
</feature>
<keyword evidence="3" id="KW-1185">Reference proteome</keyword>
<organism evidence="2 3">
    <name type="scientific">Periplaneta americana</name>
    <name type="common">American cockroach</name>
    <name type="synonym">Blatta americana</name>
    <dbReference type="NCBI Taxonomy" id="6978"/>
    <lineage>
        <taxon>Eukaryota</taxon>
        <taxon>Metazoa</taxon>
        <taxon>Ecdysozoa</taxon>
        <taxon>Arthropoda</taxon>
        <taxon>Hexapoda</taxon>
        <taxon>Insecta</taxon>
        <taxon>Pterygota</taxon>
        <taxon>Neoptera</taxon>
        <taxon>Polyneoptera</taxon>
        <taxon>Dictyoptera</taxon>
        <taxon>Blattodea</taxon>
        <taxon>Blattoidea</taxon>
        <taxon>Blattidae</taxon>
        <taxon>Blattinae</taxon>
        <taxon>Periplaneta</taxon>
    </lineage>
</organism>
<gene>
    <name evidence="2" type="ORF">ANN_14555</name>
</gene>
<evidence type="ECO:0000256" key="1">
    <source>
        <dbReference type="SAM" id="MobiDB-lite"/>
    </source>
</evidence>
<reference evidence="2 3" key="1">
    <citation type="journal article" date="2022" name="Allergy">
        <title>Genome assembly and annotation of Periplaneta americana reveal a comprehensive cockroach allergen profile.</title>
        <authorList>
            <person name="Wang L."/>
            <person name="Xiong Q."/>
            <person name="Saelim N."/>
            <person name="Wang L."/>
            <person name="Nong W."/>
            <person name="Wan A.T."/>
            <person name="Shi M."/>
            <person name="Liu X."/>
            <person name="Cao Q."/>
            <person name="Hui J.H.L."/>
            <person name="Sookrung N."/>
            <person name="Leung T.F."/>
            <person name="Tungtrongchitr A."/>
            <person name="Tsui S.K.W."/>
        </authorList>
    </citation>
    <scope>NUCLEOTIDE SEQUENCE [LARGE SCALE GENOMIC DNA]</scope>
    <source>
        <strain evidence="2">PWHHKU_190912</strain>
    </source>
</reference>
<proteinExistence type="predicted"/>